<gene>
    <name evidence="1" type="ORF">B0H16DRAFT_1883</name>
</gene>
<evidence type="ECO:0000313" key="2">
    <source>
        <dbReference type="Proteomes" id="UP001215598"/>
    </source>
</evidence>
<dbReference type="EMBL" id="JARKIB010000001">
    <property type="protein sequence ID" value="KAJ7785687.1"/>
    <property type="molecule type" value="Genomic_DNA"/>
</dbReference>
<dbReference type="Proteomes" id="UP001215598">
    <property type="component" value="Unassembled WGS sequence"/>
</dbReference>
<reference evidence="1" key="1">
    <citation type="submission" date="2023-03" db="EMBL/GenBank/DDBJ databases">
        <title>Massive genome expansion in bonnet fungi (Mycena s.s.) driven by repeated elements and novel gene families across ecological guilds.</title>
        <authorList>
            <consortium name="Lawrence Berkeley National Laboratory"/>
            <person name="Harder C.B."/>
            <person name="Miyauchi S."/>
            <person name="Viragh M."/>
            <person name="Kuo A."/>
            <person name="Thoen E."/>
            <person name="Andreopoulos B."/>
            <person name="Lu D."/>
            <person name="Skrede I."/>
            <person name="Drula E."/>
            <person name="Henrissat B."/>
            <person name="Morin E."/>
            <person name="Kohler A."/>
            <person name="Barry K."/>
            <person name="LaButti K."/>
            <person name="Morin E."/>
            <person name="Salamov A."/>
            <person name="Lipzen A."/>
            <person name="Mereny Z."/>
            <person name="Hegedus B."/>
            <person name="Baldrian P."/>
            <person name="Stursova M."/>
            <person name="Weitz H."/>
            <person name="Taylor A."/>
            <person name="Grigoriev I.V."/>
            <person name="Nagy L.G."/>
            <person name="Martin F."/>
            <person name="Kauserud H."/>
        </authorList>
    </citation>
    <scope>NUCLEOTIDE SEQUENCE</scope>
    <source>
        <strain evidence="1">CBHHK182m</strain>
    </source>
</reference>
<keyword evidence="2" id="KW-1185">Reference proteome</keyword>
<evidence type="ECO:0000313" key="1">
    <source>
        <dbReference type="EMBL" id="KAJ7785687.1"/>
    </source>
</evidence>
<organism evidence="1 2">
    <name type="scientific">Mycena metata</name>
    <dbReference type="NCBI Taxonomy" id="1033252"/>
    <lineage>
        <taxon>Eukaryota</taxon>
        <taxon>Fungi</taxon>
        <taxon>Dikarya</taxon>
        <taxon>Basidiomycota</taxon>
        <taxon>Agaricomycotina</taxon>
        <taxon>Agaricomycetes</taxon>
        <taxon>Agaricomycetidae</taxon>
        <taxon>Agaricales</taxon>
        <taxon>Marasmiineae</taxon>
        <taxon>Mycenaceae</taxon>
        <taxon>Mycena</taxon>
    </lineage>
</organism>
<protein>
    <submittedName>
        <fullName evidence="1">Uncharacterized protein</fullName>
    </submittedName>
</protein>
<sequence length="522" mass="57496">MGPLEERDCGWMVHDMLLWVRLISAQPEFLRPRFISRSIRDPLPLFPSGSFIFGEAGCDRLKFSVPACLYDQQTKRVELLNDADFVDSCLSDLTKAAARVQPGQRFYLLMIGHGVISVDGEFALCVNSTGGRDGLAFIPTRRLKLALSDCAGEVTIICNACHSGALVQGNPPWRLLCAAGAKQLSESLAASASGVVRGSAFTHSALAVVGQEHGLVTPSPRHDRRPKGTKQVEMAILPSAPPDHSFSTPRRHIHSPAPTCSVPLFISRMREHEQLLIYKAGNTYQQWGFDDAPWFEWLPLAMLRSLVDGIAVVADNRGPNGLSAHLNSVFHPPESASASTPPPPTISVPDDVDDQHLQRLAPLFMDLNHSYRFDRATVLFCQRFLQTQAEGDIRELPFLSASDKTELARLLRTNHLHIVVVQLLAAEFGWRELEPLASLMSPMDTASGEDMVPALLEAGVLVDDLGHLLLGRFNKISCDNFRPAGWWLALEWDRCGRPAVSLARWKSAFEAAATKASEYLLV</sequence>
<accession>A0AAD7KIM3</accession>
<proteinExistence type="predicted"/>
<dbReference type="AlphaFoldDB" id="A0AAD7KIM3"/>
<comment type="caution">
    <text evidence="1">The sequence shown here is derived from an EMBL/GenBank/DDBJ whole genome shotgun (WGS) entry which is preliminary data.</text>
</comment>
<name>A0AAD7KIM3_9AGAR</name>